<evidence type="ECO:0000313" key="2">
    <source>
        <dbReference type="EMBL" id="AEF86637.1"/>
    </source>
</evidence>
<feature type="transmembrane region" description="Helical" evidence="1">
    <location>
        <begin position="24"/>
        <end position="45"/>
    </location>
</feature>
<feature type="transmembrane region" description="Helical" evidence="1">
    <location>
        <begin position="52"/>
        <end position="71"/>
    </location>
</feature>
<keyword evidence="1" id="KW-0812">Transmembrane</keyword>
<proteinExistence type="predicted"/>
<feature type="transmembrane region" description="Helical" evidence="1">
    <location>
        <begin position="83"/>
        <end position="105"/>
    </location>
</feature>
<protein>
    <submittedName>
        <fullName evidence="2">Uncharacterized protein</fullName>
    </submittedName>
</protein>
<sequence length="487" mass="53293">MLIAFFLFLPLIRPFVKNLWGLDGLSLLPLLALGIFIGLFPAYGIRPECLPLGLYVIFLNWVHLSALSSVFQRMRNDDFRDRGPVASGIYLGVLIAVTALAVYFAPSLDMDLEESGVSTSVIHDQVRNVNLYLRVYAPSPDQGRETPGAPGLSGQALRKGPLLLLVPPAAGSVLVVDRLCEDLSRRGFTVLSYSRQGVDAPAVRETGAKQLLSPVRSIRLFQAIFQGTRRAAANNLGRAIEEERMRDLEFLIASIRNRGDSDPPLPVSADRSCIFIAAYGAGGAALTTMASVPGFAGKNPAIRGIISLEGPILSALGHEPLKTPGLSRTEAGFLRFLLADIGARLSNLRPRKIAGFDALPSPEIPAFFILSDRALYSRYRERRYMSVLECFRKGNNPAALARVPGAGPLDYSDVPKKYPLLSLLFPGDLKPIWSQEEYIPGTASLITNFAAAILQDDSLRRTPLEESIYIDINRAWYLAPREYILGL</sequence>
<keyword evidence="1" id="KW-1133">Transmembrane helix</keyword>
<keyword evidence="1" id="KW-0472">Membrane</keyword>
<dbReference type="eggNOG" id="ENOG502ZYUJ">
    <property type="taxonomic scope" value="Bacteria"/>
</dbReference>
<dbReference type="AlphaFoldDB" id="F5YJC5"/>
<reference evidence="3" key="1">
    <citation type="submission" date="2009-12" db="EMBL/GenBank/DDBJ databases">
        <title>Complete sequence of Treponema primitia strain ZAS-2.</title>
        <authorList>
            <person name="Tetu S.G."/>
            <person name="Matson E."/>
            <person name="Ren Q."/>
            <person name="Seshadri R."/>
            <person name="Elbourne L."/>
            <person name="Hassan K.A."/>
            <person name="Durkin A."/>
            <person name="Radune D."/>
            <person name="Mohamoud Y."/>
            <person name="Shay R."/>
            <person name="Jin S."/>
            <person name="Zhang X."/>
            <person name="Lucey K."/>
            <person name="Ballor N.R."/>
            <person name="Ottesen E."/>
            <person name="Rosenthal R."/>
            <person name="Allen A."/>
            <person name="Leadbetter J.R."/>
            <person name="Paulsen I.T."/>
        </authorList>
    </citation>
    <scope>NUCLEOTIDE SEQUENCE [LARGE SCALE GENOMIC DNA]</scope>
    <source>
        <strain evidence="3">ATCC BAA-887 / DSM 12427 / ZAS-2</strain>
    </source>
</reference>
<dbReference type="SUPFAM" id="SSF53474">
    <property type="entry name" value="alpha/beta-Hydrolases"/>
    <property type="match status" value="1"/>
</dbReference>
<name>F5YJC5_TREPZ</name>
<organism evidence="2 3">
    <name type="scientific">Treponema primitia (strain ATCC BAA-887 / DSM 12427 / ZAS-2)</name>
    <dbReference type="NCBI Taxonomy" id="545694"/>
    <lineage>
        <taxon>Bacteria</taxon>
        <taxon>Pseudomonadati</taxon>
        <taxon>Spirochaetota</taxon>
        <taxon>Spirochaetia</taxon>
        <taxon>Spirochaetales</taxon>
        <taxon>Treponemataceae</taxon>
        <taxon>Treponema</taxon>
    </lineage>
</organism>
<dbReference type="KEGG" id="tpi:TREPR_0766"/>
<evidence type="ECO:0000256" key="1">
    <source>
        <dbReference type="SAM" id="Phobius"/>
    </source>
</evidence>
<dbReference type="STRING" id="545694.TREPR_0766"/>
<dbReference type="Gene3D" id="3.40.50.1820">
    <property type="entry name" value="alpha/beta hydrolase"/>
    <property type="match status" value="1"/>
</dbReference>
<accession>F5YJC5</accession>
<evidence type="ECO:0000313" key="3">
    <source>
        <dbReference type="Proteomes" id="UP000009223"/>
    </source>
</evidence>
<gene>
    <name evidence="2" type="ordered locus">TREPR_0766</name>
</gene>
<dbReference type="Proteomes" id="UP000009223">
    <property type="component" value="Chromosome"/>
</dbReference>
<dbReference type="EMBL" id="CP001843">
    <property type="protein sequence ID" value="AEF86637.1"/>
    <property type="molecule type" value="Genomic_DNA"/>
</dbReference>
<dbReference type="HOGENOM" id="CLU_586515_0_0_12"/>
<dbReference type="InterPro" id="IPR029058">
    <property type="entry name" value="AB_hydrolase_fold"/>
</dbReference>
<reference evidence="2 3" key="2">
    <citation type="journal article" date="2011" name="ISME J.">
        <title>RNA-seq reveals cooperative metabolic interactions between two termite-gut spirochete species in co-culture.</title>
        <authorList>
            <person name="Rosenthal A.Z."/>
            <person name="Matson E.G."/>
            <person name="Eldar A."/>
            <person name="Leadbetter J.R."/>
        </authorList>
    </citation>
    <scope>NUCLEOTIDE SEQUENCE [LARGE SCALE GENOMIC DNA]</scope>
    <source>
        <strain evidence="3">ATCC BAA-887 / DSM 12427 / ZAS-2</strain>
    </source>
</reference>
<keyword evidence="3" id="KW-1185">Reference proteome</keyword>